<dbReference type="OrthoDB" id="676979at2759"/>
<keyword evidence="13" id="KW-0418">Kinase</keyword>
<keyword evidence="18" id="KW-0325">Glycoprotein</keyword>
<dbReference type="AlphaFoldDB" id="A0A9Q0HMN2"/>
<evidence type="ECO:0000256" key="13">
    <source>
        <dbReference type="ARBA" id="ARBA00022777"/>
    </source>
</evidence>
<evidence type="ECO:0000313" key="26">
    <source>
        <dbReference type="Proteomes" id="UP001151287"/>
    </source>
</evidence>
<dbReference type="PROSITE" id="PS50011">
    <property type="entry name" value="PROTEIN_KINASE_DOM"/>
    <property type="match status" value="1"/>
</dbReference>
<keyword evidence="9" id="KW-0812">Transmembrane</keyword>
<evidence type="ECO:0000256" key="7">
    <source>
        <dbReference type="ARBA" id="ARBA00022614"/>
    </source>
</evidence>
<organism evidence="25 26">
    <name type="scientific">Rhynchospora breviuscula</name>
    <dbReference type="NCBI Taxonomy" id="2022672"/>
    <lineage>
        <taxon>Eukaryota</taxon>
        <taxon>Viridiplantae</taxon>
        <taxon>Streptophyta</taxon>
        <taxon>Embryophyta</taxon>
        <taxon>Tracheophyta</taxon>
        <taxon>Spermatophyta</taxon>
        <taxon>Magnoliopsida</taxon>
        <taxon>Liliopsida</taxon>
        <taxon>Poales</taxon>
        <taxon>Cyperaceae</taxon>
        <taxon>Cyperoideae</taxon>
        <taxon>Rhynchosporeae</taxon>
        <taxon>Rhynchospora</taxon>
    </lineage>
</organism>
<keyword evidence="6" id="KW-0597">Phosphoprotein</keyword>
<protein>
    <recommendedName>
        <fullName evidence="23">Receptor kinase-like protein Xa21</fullName>
        <ecNumber evidence="3">2.7.11.1</ecNumber>
    </recommendedName>
</protein>
<comment type="catalytic activity">
    <reaction evidence="20">
        <text>L-seryl-[protein] + ATP = O-phospho-L-seryl-[protein] + ADP + H(+)</text>
        <dbReference type="Rhea" id="RHEA:17989"/>
        <dbReference type="Rhea" id="RHEA-COMP:9863"/>
        <dbReference type="Rhea" id="RHEA-COMP:11604"/>
        <dbReference type="ChEBI" id="CHEBI:15378"/>
        <dbReference type="ChEBI" id="CHEBI:29999"/>
        <dbReference type="ChEBI" id="CHEBI:30616"/>
        <dbReference type="ChEBI" id="CHEBI:83421"/>
        <dbReference type="ChEBI" id="CHEBI:456216"/>
        <dbReference type="EC" id="2.7.11.1"/>
    </reaction>
</comment>
<evidence type="ECO:0000256" key="4">
    <source>
        <dbReference type="ARBA" id="ARBA00022475"/>
    </source>
</evidence>
<dbReference type="FunFam" id="1.10.510.10:FF:000358">
    <property type="entry name" value="Putative leucine-rich repeat receptor-like serine/threonine-protein kinase"/>
    <property type="match status" value="1"/>
</dbReference>
<dbReference type="GO" id="GO:0005789">
    <property type="term" value="C:endoplasmic reticulum membrane"/>
    <property type="evidence" value="ECO:0007669"/>
    <property type="project" value="UniProtKB-SubCell"/>
</dbReference>
<evidence type="ECO:0000256" key="8">
    <source>
        <dbReference type="ARBA" id="ARBA00022679"/>
    </source>
</evidence>
<evidence type="ECO:0000256" key="10">
    <source>
        <dbReference type="ARBA" id="ARBA00022729"/>
    </source>
</evidence>
<evidence type="ECO:0000259" key="24">
    <source>
        <dbReference type="PROSITE" id="PS50011"/>
    </source>
</evidence>
<keyword evidence="8" id="KW-0808">Transferase</keyword>
<evidence type="ECO:0000256" key="23">
    <source>
        <dbReference type="ARBA" id="ARBA00072040"/>
    </source>
</evidence>
<dbReference type="PANTHER" id="PTHR48055:SF55">
    <property type="entry name" value="PROTEIN KINASE DOMAIN-CONTAINING PROTEIN"/>
    <property type="match status" value="1"/>
</dbReference>
<dbReference type="GO" id="GO:0005886">
    <property type="term" value="C:plasma membrane"/>
    <property type="evidence" value="ECO:0007669"/>
    <property type="project" value="UniProtKB-SubCell"/>
</dbReference>
<dbReference type="InterPro" id="IPR008271">
    <property type="entry name" value="Ser/Thr_kinase_AS"/>
</dbReference>
<evidence type="ECO:0000256" key="16">
    <source>
        <dbReference type="ARBA" id="ARBA00023136"/>
    </source>
</evidence>
<dbReference type="GO" id="GO:0005524">
    <property type="term" value="F:ATP binding"/>
    <property type="evidence" value="ECO:0007669"/>
    <property type="project" value="UniProtKB-KW"/>
</dbReference>
<evidence type="ECO:0000256" key="12">
    <source>
        <dbReference type="ARBA" id="ARBA00022741"/>
    </source>
</evidence>
<keyword evidence="17" id="KW-0675">Receptor</keyword>
<dbReference type="InterPro" id="IPR001245">
    <property type="entry name" value="Ser-Thr/Tyr_kinase_cat_dom"/>
</dbReference>
<evidence type="ECO:0000313" key="25">
    <source>
        <dbReference type="EMBL" id="KAJ1691752.1"/>
    </source>
</evidence>
<dbReference type="Gene3D" id="3.30.200.20">
    <property type="entry name" value="Phosphorylase Kinase, domain 1"/>
    <property type="match status" value="1"/>
</dbReference>
<keyword evidence="7" id="KW-0433">Leucine-rich repeat</keyword>
<dbReference type="FunFam" id="3.30.200.20:FF:000432">
    <property type="entry name" value="LRR receptor-like serine/threonine-protein kinase EFR"/>
    <property type="match status" value="1"/>
</dbReference>
<dbReference type="Pfam" id="PF07714">
    <property type="entry name" value="PK_Tyr_Ser-Thr"/>
    <property type="match status" value="1"/>
</dbReference>
<dbReference type="EC" id="2.7.11.1" evidence="3"/>
<dbReference type="InterPro" id="IPR011009">
    <property type="entry name" value="Kinase-like_dom_sf"/>
</dbReference>
<evidence type="ECO:0000256" key="3">
    <source>
        <dbReference type="ARBA" id="ARBA00012513"/>
    </source>
</evidence>
<evidence type="ECO:0000256" key="1">
    <source>
        <dbReference type="ARBA" id="ARBA00004162"/>
    </source>
</evidence>
<comment type="function">
    <text evidence="21">Receptor kinase that detects X.oryzae pv. oryzae protein Ax21 to promote innate immunity. Following X.oryzae pv. oryzae protein Ax21 detection, undergoes cleavage, releasing the processed protein kinase Xa21 chain.</text>
</comment>
<sequence>MKSQYEDVSYNDLPRATNGFSIDNLIRRGAFGAVYKALMMFENVTTVAVKVLNLEQDGASRSFLSEFKALKGIRHRNLVKVLSVCSSIDCQGNDFKALIFEFMPNGSLEAWLHPNLVSTNQPMRYLSLVQRISIAIDVAIALDYLHDHGIDPIVHRDLKPSNVLLDDDMTAHVGDFGLARFLVQHDTMLSQSMTSTNGVKGSIGYIPPEYGMGSQASVQRDVYSYGILLLEMFTGVCPTDERFTDGSSLHNHVATSFPNQVMDIIDPKIFSVNEAGDIVLTQENVYDCLVLVLQCGILCSRTHLENAYRLKKLSTS</sequence>
<evidence type="ECO:0000256" key="11">
    <source>
        <dbReference type="ARBA" id="ARBA00022737"/>
    </source>
</evidence>
<keyword evidence="10" id="KW-0732">Signal</keyword>
<dbReference type="SUPFAM" id="SSF56112">
    <property type="entry name" value="Protein kinase-like (PK-like)"/>
    <property type="match status" value="1"/>
</dbReference>
<evidence type="ECO:0000256" key="14">
    <source>
        <dbReference type="ARBA" id="ARBA00022840"/>
    </source>
</evidence>
<gene>
    <name evidence="25" type="ORF">LUZ63_015907</name>
</gene>
<comment type="function">
    <text evidence="22">The processed protein kinase Xa21 chain released by protein cleavage after X.oryzae pv. oryzae protein Ax21 detection translocates into the nucleus where it can bind and regulate WRKY62, a transcription factor. Confers resistance to the bacterial pathogen X.oryzae pv. oryzae (Xoo).</text>
</comment>
<keyword evidence="26" id="KW-1185">Reference proteome</keyword>
<keyword evidence="5" id="KW-0723">Serine/threonine-protein kinase</keyword>
<comment type="caution">
    <text evidence="25">The sequence shown here is derived from an EMBL/GenBank/DDBJ whole genome shotgun (WGS) entry which is preliminary data.</text>
</comment>
<dbReference type="Proteomes" id="UP001151287">
    <property type="component" value="Unassembled WGS sequence"/>
</dbReference>
<evidence type="ECO:0000256" key="22">
    <source>
        <dbReference type="ARBA" id="ARBA00056628"/>
    </source>
</evidence>
<keyword evidence="16" id="KW-0472">Membrane</keyword>
<feature type="domain" description="Protein kinase" evidence="24">
    <location>
        <begin position="20"/>
        <end position="316"/>
    </location>
</feature>
<evidence type="ECO:0000256" key="17">
    <source>
        <dbReference type="ARBA" id="ARBA00023170"/>
    </source>
</evidence>
<dbReference type="GO" id="GO:0004674">
    <property type="term" value="F:protein serine/threonine kinase activity"/>
    <property type="evidence" value="ECO:0007669"/>
    <property type="project" value="UniProtKB-KW"/>
</dbReference>
<reference evidence="25" key="1">
    <citation type="journal article" date="2022" name="Cell">
        <title>Repeat-based holocentromeres influence genome architecture and karyotype evolution.</title>
        <authorList>
            <person name="Hofstatter P.G."/>
            <person name="Thangavel G."/>
            <person name="Lux T."/>
            <person name="Neumann P."/>
            <person name="Vondrak T."/>
            <person name="Novak P."/>
            <person name="Zhang M."/>
            <person name="Costa L."/>
            <person name="Castellani M."/>
            <person name="Scott A."/>
            <person name="Toegelov H."/>
            <person name="Fuchs J."/>
            <person name="Mata-Sucre Y."/>
            <person name="Dias Y."/>
            <person name="Vanzela A.L.L."/>
            <person name="Huettel B."/>
            <person name="Almeida C.C.S."/>
            <person name="Simkova H."/>
            <person name="Souza G."/>
            <person name="Pedrosa-Harand A."/>
            <person name="Macas J."/>
            <person name="Mayer K.F.X."/>
            <person name="Houben A."/>
            <person name="Marques A."/>
        </authorList>
    </citation>
    <scope>NUCLEOTIDE SEQUENCE</scope>
    <source>
        <strain evidence="25">RhyBre1mFocal</strain>
    </source>
</reference>
<evidence type="ECO:0000256" key="15">
    <source>
        <dbReference type="ARBA" id="ARBA00022989"/>
    </source>
</evidence>
<evidence type="ECO:0000256" key="19">
    <source>
        <dbReference type="ARBA" id="ARBA00047899"/>
    </source>
</evidence>
<accession>A0A9Q0HMN2</accession>
<dbReference type="InterPro" id="IPR051564">
    <property type="entry name" value="LRR_receptor-like_kinase"/>
</dbReference>
<dbReference type="EMBL" id="JAMQYH010000004">
    <property type="protein sequence ID" value="KAJ1691752.1"/>
    <property type="molecule type" value="Genomic_DNA"/>
</dbReference>
<dbReference type="InterPro" id="IPR000719">
    <property type="entry name" value="Prot_kinase_dom"/>
</dbReference>
<evidence type="ECO:0000256" key="20">
    <source>
        <dbReference type="ARBA" id="ARBA00048679"/>
    </source>
</evidence>
<comment type="catalytic activity">
    <reaction evidence="19">
        <text>L-threonyl-[protein] + ATP = O-phospho-L-threonyl-[protein] + ADP + H(+)</text>
        <dbReference type="Rhea" id="RHEA:46608"/>
        <dbReference type="Rhea" id="RHEA-COMP:11060"/>
        <dbReference type="Rhea" id="RHEA-COMP:11605"/>
        <dbReference type="ChEBI" id="CHEBI:15378"/>
        <dbReference type="ChEBI" id="CHEBI:30013"/>
        <dbReference type="ChEBI" id="CHEBI:30616"/>
        <dbReference type="ChEBI" id="CHEBI:61977"/>
        <dbReference type="ChEBI" id="CHEBI:456216"/>
        <dbReference type="EC" id="2.7.11.1"/>
    </reaction>
</comment>
<dbReference type="Gene3D" id="1.10.510.10">
    <property type="entry name" value="Transferase(Phosphotransferase) domain 1"/>
    <property type="match status" value="1"/>
</dbReference>
<keyword evidence="15" id="KW-1133">Transmembrane helix</keyword>
<evidence type="ECO:0000256" key="18">
    <source>
        <dbReference type="ARBA" id="ARBA00023180"/>
    </source>
</evidence>
<keyword evidence="4" id="KW-1003">Cell membrane</keyword>
<dbReference type="PANTHER" id="PTHR48055">
    <property type="entry name" value="LEUCINE-RICH REPEAT RECEPTOR PROTEIN KINASE EMS1"/>
    <property type="match status" value="1"/>
</dbReference>
<evidence type="ECO:0000256" key="2">
    <source>
        <dbReference type="ARBA" id="ARBA00004389"/>
    </source>
</evidence>
<evidence type="ECO:0000256" key="6">
    <source>
        <dbReference type="ARBA" id="ARBA00022553"/>
    </source>
</evidence>
<evidence type="ECO:0000256" key="9">
    <source>
        <dbReference type="ARBA" id="ARBA00022692"/>
    </source>
</evidence>
<evidence type="ECO:0000256" key="5">
    <source>
        <dbReference type="ARBA" id="ARBA00022527"/>
    </source>
</evidence>
<comment type="subcellular location">
    <subcellularLocation>
        <location evidence="1">Cell membrane</location>
        <topology evidence="1">Single-pass membrane protein</topology>
    </subcellularLocation>
    <subcellularLocation>
        <location evidence="2">Endoplasmic reticulum membrane</location>
        <topology evidence="2">Single-pass membrane protein</topology>
    </subcellularLocation>
</comment>
<keyword evidence="14" id="KW-0067">ATP-binding</keyword>
<keyword evidence="11" id="KW-0677">Repeat</keyword>
<dbReference type="SMART" id="SM00220">
    <property type="entry name" value="S_TKc"/>
    <property type="match status" value="1"/>
</dbReference>
<keyword evidence="12" id="KW-0547">Nucleotide-binding</keyword>
<evidence type="ECO:0000256" key="21">
    <source>
        <dbReference type="ARBA" id="ARBA00054320"/>
    </source>
</evidence>
<proteinExistence type="predicted"/>
<dbReference type="PROSITE" id="PS00108">
    <property type="entry name" value="PROTEIN_KINASE_ST"/>
    <property type="match status" value="1"/>
</dbReference>
<name>A0A9Q0HMN2_9POAL</name>